<feature type="domain" description="DNA methylase N-4/N-6" evidence="3">
    <location>
        <begin position="3"/>
        <end position="147"/>
    </location>
</feature>
<dbReference type="Gene3D" id="3.40.50.150">
    <property type="entry name" value="Vaccinia Virus protein VP39"/>
    <property type="match status" value="1"/>
</dbReference>
<sequence length="169" mass="19581">MLVSFFDRDRINFLSHYLQSQYGFKCKGYFSFIKQNPVPQARKVKFQNGWEEAVMLQKPDGKLTFNYENGQQPDYIILPICSGNERTEHPTQKPLKAMYPFIKYFTNKDDLILDPFAGSGTTAVAARNLGRRFIVMEKEPKYAEIIRNRLNEFNTKHGKPNAAQGSFNL</sequence>
<dbReference type="InterPro" id="IPR029063">
    <property type="entry name" value="SAM-dependent_MTases_sf"/>
</dbReference>
<proteinExistence type="predicted"/>
<dbReference type="PRINTS" id="PR00508">
    <property type="entry name" value="S21N4MTFRASE"/>
</dbReference>
<keyword evidence="1 4" id="KW-0489">Methyltransferase</keyword>
<dbReference type="InterPro" id="IPR001091">
    <property type="entry name" value="RM_Methyltransferase"/>
</dbReference>
<reference evidence="4" key="1">
    <citation type="journal article" date="2021" name="Proc. Natl. Acad. Sci. U.S.A.">
        <title>A Catalog of Tens of Thousands of Viruses from Human Metagenomes Reveals Hidden Associations with Chronic Diseases.</title>
        <authorList>
            <person name="Tisza M.J."/>
            <person name="Buck C.B."/>
        </authorList>
    </citation>
    <scope>NUCLEOTIDE SEQUENCE</scope>
    <source>
        <strain evidence="4">Ctd0M1</strain>
    </source>
</reference>
<dbReference type="SUPFAM" id="SSF53335">
    <property type="entry name" value="S-adenosyl-L-methionine-dependent methyltransferases"/>
    <property type="match status" value="1"/>
</dbReference>
<evidence type="ECO:0000259" key="3">
    <source>
        <dbReference type="Pfam" id="PF01555"/>
    </source>
</evidence>
<dbReference type="EMBL" id="BK059094">
    <property type="protein sequence ID" value="DAE29426.1"/>
    <property type="molecule type" value="Genomic_DNA"/>
</dbReference>
<organism evidence="4">
    <name type="scientific">virus sp. ctd0M1</name>
    <dbReference type="NCBI Taxonomy" id="2827993"/>
    <lineage>
        <taxon>Viruses</taxon>
    </lineage>
</organism>
<dbReference type="Pfam" id="PF01555">
    <property type="entry name" value="N6_N4_Mtase"/>
    <property type="match status" value="1"/>
</dbReference>
<evidence type="ECO:0000256" key="2">
    <source>
        <dbReference type="ARBA" id="ARBA00022679"/>
    </source>
</evidence>
<name>A0A8S5RE68_9VIRU</name>
<dbReference type="GO" id="GO:0008170">
    <property type="term" value="F:N-methyltransferase activity"/>
    <property type="evidence" value="ECO:0007669"/>
    <property type="project" value="InterPro"/>
</dbReference>
<dbReference type="GO" id="GO:0003677">
    <property type="term" value="F:DNA binding"/>
    <property type="evidence" value="ECO:0007669"/>
    <property type="project" value="InterPro"/>
</dbReference>
<evidence type="ECO:0000256" key="1">
    <source>
        <dbReference type="ARBA" id="ARBA00022603"/>
    </source>
</evidence>
<evidence type="ECO:0000313" key="4">
    <source>
        <dbReference type="EMBL" id="DAE29426.1"/>
    </source>
</evidence>
<dbReference type="InterPro" id="IPR002941">
    <property type="entry name" value="DNA_methylase_N4/N6"/>
</dbReference>
<keyword evidence="2" id="KW-0808">Transferase</keyword>
<dbReference type="GO" id="GO:0032259">
    <property type="term" value="P:methylation"/>
    <property type="evidence" value="ECO:0007669"/>
    <property type="project" value="UniProtKB-KW"/>
</dbReference>
<protein>
    <submittedName>
        <fullName evidence="4">Adenine-specific methyltransferase</fullName>
    </submittedName>
</protein>
<accession>A0A8S5RE68</accession>